<dbReference type="AlphaFoldDB" id="A0A1E3V0F7"/>
<dbReference type="GO" id="GO:0016020">
    <property type="term" value="C:membrane"/>
    <property type="evidence" value="ECO:0007669"/>
    <property type="project" value="TreeGrafter"/>
</dbReference>
<dbReference type="Proteomes" id="UP001187859">
    <property type="component" value="Unassembled WGS sequence"/>
</dbReference>
<protein>
    <submittedName>
        <fullName evidence="2">Alpha/beta hydrolase</fullName>
    </submittedName>
</protein>
<reference evidence="2" key="1">
    <citation type="submission" date="2023-05" db="EMBL/GenBank/DDBJ databases">
        <title>Colonisation of extended spectrum b-lactamase- and carbapenemase-producing bacteria on hospital surfaces from low- and middle-income countries.</title>
        <authorList>
            <person name="Nieto-Rosado M."/>
            <person name="Sands K."/>
            <person name="Iregbu K."/>
            <person name="Zahra R."/>
            <person name="Mazarati J.B."/>
            <person name="Mehtar S."/>
            <person name="Barnards-Group B."/>
            <person name="Walsh T.R."/>
        </authorList>
    </citation>
    <scope>NUCLEOTIDE SEQUENCE</scope>
    <source>
        <strain evidence="2">PP-E493</strain>
    </source>
</reference>
<evidence type="ECO:0000259" key="1">
    <source>
        <dbReference type="Pfam" id="PF00561"/>
    </source>
</evidence>
<dbReference type="OrthoDB" id="149912at2"/>
<dbReference type="Pfam" id="PF00561">
    <property type="entry name" value="Abhydrolase_1"/>
    <property type="match status" value="1"/>
</dbReference>
<dbReference type="RefSeq" id="WP_037430426.1">
    <property type="nucleotide sequence ID" value="NZ_AP026732.1"/>
</dbReference>
<keyword evidence="2" id="KW-0378">Hydrolase</keyword>
<dbReference type="PANTHER" id="PTHR43798:SF33">
    <property type="entry name" value="HYDROLASE, PUTATIVE (AFU_ORTHOLOGUE AFUA_2G14860)-RELATED"/>
    <property type="match status" value="1"/>
</dbReference>
<dbReference type="PRINTS" id="PR00111">
    <property type="entry name" value="ABHYDROLASE"/>
</dbReference>
<dbReference type="InterPro" id="IPR050266">
    <property type="entry name" value="AB_hydrolase_sf"/>
</dbReference>
<gene>
    <name evidence="2" type="ORF">QM089_08770</name>
</gene>
<dbReference type="InterPro" id="IPR029058">
    <property type="entry name" value="AB_hydrolase_fold"/>
</dbReference>
<proteinExistence type="predicted"/>
<dbReference type="SUPFAM" id="SSF53474">
    <property type="entry name" value="alpha/beta-Hydrolases"/>
    <property type="match status" value="1"/>
</dbReference>
<organism evidence="2 3">
    <name type="scientific">Shewanella xiamenensis</name>
    <dbReference type="NCBI Taxonomy" id="332186"/>
    <lineage>
        <taxon>Bacteria</taxon>
        <taxon>Pseudomonadati</taxon>
        <taxon>Pseudomonadota</taxon>
        <taxon>Gammaproteobacteria</taxon>
        <taxon>Alteromonadales</taxon>
        <taxon>Shewanellaceae</taxon>
        <taxon>Shewanella</taxon>
    </lineage>
</organism>
<dbReference type="InterPro" id="IPR000073">
    <property type="entry name" value="AB_hydrolase_1"/>
</dbReference>
<comment type="caution">
    <text evidence="2">The sequence shown here is derived from an EMBL/GenBank/DDBJ whole genome shotgun (WGS) entry which is preliminary data.</text>
</comment>
<dbReference type="EMBL" id="JASGOQ010000001">
    <property type="protein sequence ID" value="MDV5390341.1"/>
    <property type="molecule type" value="Genomic_DNA"/>
</dbReference>
<feature type="domain" description="AB hydrolase-1" evidence="1">
    <location>
        <begin position="31"/>
        <end position="275"/>
    </location>
</feature>
<dbReference type="PANTHER" id="PTHR43798">
    <property type="entry name" value="MONOACYLGLYCEROL LIPASE"/>
    <property type="match status" value="1"/>
</dbReference>
<evidence type="ECO:0000313" key="3">
    <source>
        <dbReference type="Proteomes" id="UP001187859"/>
    </source>
</evidence>
<sequence length="288" mass="32886">MWQSFAPKNQVEFVLPHIKLSGRLWGAKDKPLLLALHGWLDNANSFEPLAEYLSDYQILAIDWPGHGFSAHRPGHYPLYWIDYLYDLDALLAILPQKPLAIIGHSLGGIIASAYTAAFPEKVNKLILIEALSPLYESATQAKSRLRKSFYQHEKFLAQKHKRMRVYDSLETAVKARVHLTGLAEPWCRLLLDRNMQATSDGVVWRSDPRLRLDSPMRLTFEQVDALMQNISVVTLLICGKQGFSQLHTALPKARKWFSNLSEHMLEGDHHVHMDNAQAVSQLIQRFVE</sequence>
<evidence type="ECO:0000313" key="2">
    <source>
        <dbReference type="EMBL" id="MDV5390341.1"/>
    </source>
</evidence>
<name>A0A1E3V0F7_9GAMM</name>
<dbReference type="GO" id="GO:0016787">
    <property type="term" value="F:hydrolase activity"/>
    <property type="evidence" value="ECO:0007669"/>
    <property type="project" value="UniProtKB-KW"/>
</dbReference>
<accession>A0A1E3V0F7</accession>
<dbReference type="Gene3D" id="3.40.50.1820">
    <property type="entry name" value="alpha/beta hydrolase"/>
    <property type="match status" value="1"/>
</dbReference>